<gene>
    <name evidence="1" type="ORF">G7043_35380</name>
</gene>
<keyword evidence="2" id="KW-1185">Reference proteome</keyword>
<evidence type="ECO:0000313" key="1">
    <source>
        <dbReference type="EMBL" id="NGY64208.1"/>
    </source>
</evidence>
<name>A0A7C9RW09_9PSEU</name>
<evidence type="ECO:0000313" key="2">
    <source>
        <dbReference type="Proteomes" id="UP000481360"/>
    </source>
</evidence>
<dbReference type="RefSeq" id="WP_166053022.1">
    <property type="nucleotide sequence ID" value="NZ_JAAMPJ010000012.1"/>
</dbReference>
<protein>
    <submittedName>
        <fullName evidence="1">Uncharacterized protein</fullName>
    </submittedName>
</protein>
<comment type="caution">
    <text evidence="1">The sequence shown here is derived from an EMBL/GenBank/DDBJ whole genome shotgun (WGS) entry which is preliminary data.</text>
</comment>
<reference evidence="1 2" key="1">
    <citation type="submission" date="2020-03" db="EMBL/GenBank/DDBJ databases">
        <title>Isolation and identification of active actinomycetes.</title>
        <authorList>
            <person name="Sun X."/>
        </authorList>
    </citation>
    <scope>NUCLEOTIDE SEQUENCE [LARGE SCALE GENOMIC DNA]</scope>
    <source>
        <strain evidence="1 2">NEAU-D13</strain>
    </source>
</reference>
<proteinExistence type="predicted"/>
<accession>A0A7C9RW09</accession>
<dbReference type="Proteomes" id="UP000481360">
    <property type="component" value="Unassembled WGS sequence"/>
</dbReference>
<dbReference type="EMBL" id="JAAMPJ010000012">
    <property type="protein sequence ID" value="NGY64208.1"/>
    <property type="molecule type" value="Genomic_DNA"/>
</dbReference>
<sequence length="108" mass="11867">MTGTASAAVQDCPDFGVACAYVDKDYGGKPIWQESAPGFYSFSGSFRKTTALINRTSYTIKLVGSNENLSICLIRGHAIRELPRGYNDRLQSVEVNPNLRDSPCTETR</sequence>
<dbReference type="AlphaFoldDB" id="A0A7C9RW09"/>
<organism evidence="1 2">
    <name type="scientific">Lentzea alba</name>
    <dbReference type="NCBI Taxonomy" id="2714351"/>
    <lineage>
        <taxon>Bacteria</taxon>
        <taxon>Bacillati</taxon>
        <taxon>Actinomycetota</taxon>
        <taxon>Actinomycetes</taxon>
        <taxon>Pseudonocardiales</taxon>
        <taxon>Pseudonocardiaceae</taxon>
        <taxon>Lentzea</taxon>
    </lineage>
</organism>